<dbReference type="RefSeq" id="WP_243405689.1">
    <property type="nucleotide sequence ID" value="NZ_QEKY01000018.1"/>
</dbReference>
<dbReference type="Proteomes" id="UP000245462">
    <property type="component" value="Unassembled WGS sequence"/>
</dbReference>
<feature type="transmembrane region" description="Helical" evidence="1">
    <location>
        <begin position="43"/>
        <end position="65"/>
    </location>
</feature>
<sequence length="140" mass="15881">MQQTFYMRGFSRKRGWKFWFGILCLVAVVIFSALIYFTEFEMGYITIVYMGGYGVFCAFQPEAFIIDTERQTLRKVVGFGYYVTQGRPLSDYKDASLSPNSKYMVKLTTQTGSSFVAMAEAESFCAALNAIVQHPAEMAE</sequence>
<evidence type="ECO:0008006" key="4">
    <source>
        <dbReference type="Google" id="ProtNLM"/>
    </source>
</evidence>
<gene>
    <name evidence="2" type="ORF">C7382_11816</name>
</gene>
<organism evidence="2 3">
    <name type="scientific">Porphyromonas loveana</name>
    <dbReference type="NCBI Taxonomy" id="1884669"/>
    <lineage>
        <taxon>Bacteria</taxon>
        <taxon>Pseudomonadati</taxon>
        <taxon>Bacteroidota</taxon>
        <taxon>Bacteroidia</taxon>
        <taxon>Bacteroidales</taxon>
        <taxon>Porphyromonadaceae</taxon>
        <taxon>Porphyromonas</taxon>
    </lineage>
</organism>
<keyword evidence="3" id="KW-1185">Reference proteome</keyword>
<comment type="caution">
    <text evidence="2">The sequence shown here is derived from an EMBL/GenBank/DDBJ whole genome shotgun (WGS) entry which is preliminary data.</text>
</comment>
<keyword evidence="1" id="KW-0812">Transmembrane</keyword>
<feature type="transmembrane region" description="Helical" evidence="1">
    <location>
        <begin position="18"/>
        <end position="37"/>
    </location>
</feature>
<accession>A0A2U1F6H6</accession>
<keyword evidence="1" id="KW-1133">Transmembrane helix</keyword>
<name>A0A2U1F6H6_9PORP</name>
<keyword evidence="1" id="KW-0472">Membrane</keyword>
<proteinExistence type="predicted"/>
<reference evidence="2 3" key="1">
    <citation type="submission" date="2018-04" db="EMBL/GenBank/DDBJ databases">
        <title>Genomic Encyclopedia of Type Strains, Phase IV (KMG-IV): sequencing the most valuable type-strain genomes for metagenomic binning, comparative biology and taxonomic classification.</title>
        <authorList>
            <person name="Goeker M."/>
        </authorList>
    </citation>
    <scope>NUCLEOTIDE SEQUENCE [LARGE SCALE GENOMIC DNA]</scope>
    <source>
        <strain evidence="2 3">DSM 28520</strain>
    </source>
</reference>
<protein>
    <recommendedName>
        <fullName evidence="4">PH (Pleckstrin Homology) domain-containing protein</fullName>
    </recommendedName>
</protein>
<dbReference type="AlphaFoldDB" id="A0A2U1F6H6"/>
<evidence type="ECO:0000313" key="3">
    <source>
        <dbReference type="Proteomes" id="UP000245462"/>
    </source>
</evidence>
<dbReference type="GeneID" id="94551409"/>
<dbReference type="EMBL" id="QEKY01000018">
    <property type="protein sequence ID" value="PVZ07797.1"/>
    <property type="molecule type" value="Genomic_DNA"/>
</dbReference>
<evidence type="ECO:0000256" key="1">
    <source>
        <dbReference type="SAM" id="Phobius"/>
    </source>
</evidence>
<evidence type="ECO:0000313" key="2">
    <source>
        <dbReference type="EMBL" id="PVZ07797.1"/>
    </source>
</evidence>